<feature type="compositionally biased region" description="Low complexity" evidence="5">
    <location>
        <begin position="52"/>
        <end position="63"/>
    </location>
</feature>
<feature type="compositionally biased region" description="Polar residues" evidence="5">
    <location>
        <begin position="64"/>
        <end position="79"/>
    </location>
</feature>
<dbReference type="PROSITE" id="PS50847">
    <property type="entry name" value="GRAM_POS_ANCHORING"/>
    <property type="match status" value="1"/>
</dbReference>
<proteinExistence type="predicted"/>
<keyword evidence="2" id="KW-0964">Secreted</keyword>
<dbReference type="NCBIfam" id="TIGR01167">
    <property type="entry name" value="LPXTG_anchor"/>
    <property type="match status" value="1"/>
</dbReference>
<name>A0ABX1KWL3_9LACO</name>
<feature type="compositionally biased region" description="Low complexity" evidence="5">
    <location>
        <begin position="806"/>
        <end position="823"/>
    </location>
</feature>
<evidence type="ECO:0000256" key="2">
    <source>
        <dbReference type="ARBA" id="ARBA00022525"/>
    </source>
</evidence>
<keyword evidence="3 6" id="KW-0732">Signal</keyword>
<feature type="compositionally biased region" description="Low complexity" evidence="5">
    <location>
        <begin position="724"/>
        <end position="764"/>
    </location>
</feature>
<feature type="domain" description="Gram-positive cocci surface proteins LPxTG" evidence="7">
    <location>
        <begin position="824"/>
        <end position="858"/>
    </location>
</feature>
<keyword evidence="4" id="KW-0572">Peptidoglycan-anchor</keyword>
<evidence type="ECO:0000256" key="4">
    <source>
        <dbReference type="ARBA" id="ARBA00023088"/>
    </source>
</evidence>
<keyword evidence="1" id="KW-0134">Cell wall</keyword>
<feature type="signal peptide" evidence="6">
    <location>
        <begin position="1"/>
        <end position="44"/>
    </location>
</feature>
<evidence type="ECO:0000256" key="5">
    <source>
        <dbReference type="SAM" id="MobiDB-lite"/>
    </source>
</evidence>
<accession>A0ABX1KWL3</accession>
<evidence type="ECO:0000256" key="6">
    <source>
        <dbReference type="SAM" id="SignalP"/>
    </source>
</evidence>
<evidence type="ECO:0000256" key="3">
    <source>
        <dbReference type="ARBA" id="ARBA00022729"/>
    </source>
</evidence>
<sequence length="858" mass="90104">MTRRNEKVMHYKMYKAKKQWLFAGMGVVMMSGALLMGSSTTAQADTAGTATAPTAQAASNSADTANTDATQPQALTDYQNYKDGDYKNAQNQLDQTKTQVDTDTTDYNTQKNDYDKKLNQYQTDVNDKAPDYQTTDQSTKDSMDTEYNSVKTNYDNVKQQQTDINQKVTDANAQAKAAQDKLDALYNALPDSIKNAGKEIAEYNKTTKDTADKLVADSTANAYQTALKSQTGNLNAVLNDVDGFTTNATASHILVPANDNSDGSLTATLLGKTYTDANGDGQITYEDDVLPSVTADLKSDLAQLTNDPTNQAPLKGSYADIATLFNYMKQIADTAFPYQTADGTEGRITSGQATDASYDLMDNGTGLASGFGSTYATELLNSIEATKQQIQTAMEQNYTKTGNTFDEAGFTKSFDENLKAEALKIYDDQTSQIISIADSVLKAFQAADASGNVLWATSPSAGVKTNTLTATLTNAIATAKQQIADGKTALADMAPSDNFLTVAYATGDAGSGFTQTINSIWGNLYNTLDKFGMSMSPLLRYDAAGADTAATHDAAGNVIYSSDFVAANQPIYTAASTLANAITSLMQQSSVISDNYENVLNDLLTANGFYDLPKPEMTYLQTPTLADPTAPQQVNLVLGNMTVHLIYVDDGTPGNDGIVTVKMQALTGHNGDAASWTAVVPAGYQLAKDQAGSGEVTIGTGTDATVVVHLVKEATNPGGGDTGGTPTTPENGGSTDTPEGGSTTETPSGDTTTQPTEDNTTSTDAGGDTVKNGNGGQSTGTNTPGQSPQTGQSAGTSDEVNSSEPAKALAATTKTDTSATQTKLPQTNETDESAAAGLGLLSMSVLLGALGLKKRKRD</sequence>
<feature type="chain" id="PRO_5045382204" evidence="6">
    <location>
        <begin position="45"/>
        <end position="858"/>
    </location>
</feature>
<organism evidence="8 9">
    <name type="scientific">Secundilactobacillus angelensis</name>
    <dbReference type="NCBI Taxonomy" id="2722706"/>
    <lineage>
        <taxon>Bacteria</taxon>
        <taxon>Bacillati</taxon>
        <taxon>Bacillota</taxon>
        <taxon>Bacilli</taxon>
        <taxon>Lactobacillales</taxon>
        <taxon>Lactobacillaceae</taxon>
        <taxon>Secundilactobacillus</taxon>
    </lineage>
</organism>
<reference evidence="8 9" key="1">
    <citation type="submission" date="2020-04" db="EMBL/GenBank/DDBJ databases">
        <title>A novel species of genus Lactobacillus that was isolated from fermented food Zha-chili.</title>
        <authorList>
            <person name="Zhang Z."/>
        </authorList>
    </citation>
    <scope>NUCLEOTIDE SEQUENCE [LARGE SCALE GENOMIC DNA]</scope>
    <source>
        <strain evidence="9">HBUAS51383</strain>
    </source>
</reference>
<dbReference type="Proteomes" id="UP000763447">
    <property type="component" value="Unassembled WGS sequence"/>
</dbReference>
<evidence type="ECO:0000256" key="1">
    <source>
        <dbReference type="ARBA" id="ARBA00022512"/>
    </source>
</evidence>
<feature type="compositionally biased region" description="Polar residues" evidence="5">
    <location>
        <begin position="788"/>
        <end position="804"/>
    </location>
</feature>
<comment type="caution">
    <text evidence="8">The sequence shown here is derived from an EMBL/GenBank/DDBJ whole genome shotgun (WGS) entry which is preliminary data.</text>
</comment>
<evidence type="ECO:0000313" key="9">
    <source>
        <dbReference type="Proteomes" id="UP000763447"/>
    </source>
</evidence>
<feature type="region of interest" description="Disordered" evidence="5">
    <location>
        <begin position="52"/>
        <end position="113"/>
    </location>
</feature>
<feature type="compositionally biased region" description="Low complexity" evidence="5">
    <location>
        <begin position="92"/>
        <end position="106"/>
    </location>
</feature>
<feature type="region of interest" description="Disordered" evidence="5">
    <location>
        <begin position="713"/>
        <end position="831"/>
    </location>
</feature>
<evidence type="ECO:0000313" key="8">
    <source>
        <dbReference type="EMBL" id="NLR18301.1"/>
    </source>
</evidence>
<dbReference type="InterPro" id="IPR019931">
    <property type="entry name" value="LPXTG_anchor"/>
</dbReference>
<evidence type="ECO:0000259" key="7">
    <source>
        <dbReference type="PROSITE" id="PS50847"/>
    </source>
</evidence>
<gene>
    <name evidence="8" type="ORF">HC026_05095</name>
</gene>
<keyword evidence="9" id="KW-1185">Reference proteome</keyword>
<dbReference type="RefSeq" id="WP_168924954.1">
    <property type="nucleotide sequence ID" value="NZ_JAAXLJ010000006.1"/>
</dbReference>
<dbReference type="Gene3D" id="3.10.20.320">
    <property type="entry name" value="Putative peptidoglycan bound protein (lpxtg motif)"/>
    <property type="match status" value="1"/>
</dbReference>
<dbReference type="Pfam" id="PF19258">
    <property type="entry name" value="KxYKxGKxW_sig"/>
    <property type="match status" value="1"/>
</dbReference>
<dbReference type="NCBIfam" id="TIGR03715">
    <property type="entry name" value="KxYKxGKxW"/>
    <property type="match status" value="1"/>
</dbReference>
<protein>
    <submittedName>
        <fullName evidence="8">KxYKxGKxW signal peptide domain-containing protein</fullName>
    </submittedName>
</protein>
<dbReference type="InterPro" id="IPR022263">
    <property type="entry name" value="KxYKxGKxW"/>
</dbReference>
<dbReference type="EMBL" id="JAAXLJ010000006">
    <property type="protein sequence ID" value="NLR18301.1"/>
    <property type="molecule type" value="Genomic_DNA"/>
</dbReference>